<dbReference type="KEGG" id="hdh:G5B40_05790"/>
<dbReference type="CDD" id="cd04301">
    <property type="entry name" value="NAT_SF"/>
    <property type="match status" value="1"/>
</dbReference>
<evidence type="ECO:0000313" key="3">
    <source>
        <dbReference type="Proteomes" id="UP000503336"/>
    </source>
</evidence>
<dbReference type="SUPFAM" id="SSF55729">
    <property type="entry name" value="Acyl-CoA N-acyltransferases (Nat)"/>
    <property type="match status" value="1"/>
</dbReference>
<dbReference type="EMBL" id="CP049056">
    <property type="protein sequence ID" value="QIE55007.1"/>
    <property type="molecule type" value="Genomic_DNA"/>
</dbReference>
<dbReference type="AlphaFoldDB" id="A0A7L5BWT9"/>
<sequence>MASSDAAPERLTAADLPACLALSDLAGWNQIEADWRVFLDCGAVWGIRVDGEVAASAALLPYPPRIAWISMVLTAAAARGRGFGSRLTAVAAAEAKRLGLAPQLDATGDGERIYSALGFEALAGLTRWRREGPNPGGLAPAAAPAPTLADDLDRAGIGFSRPAMLRRLASRGPAVSGAGFAAFSRDGRTAHHIGPILTESPDRVESALAAMLAGAEGRALIVDANDAAPGVAALLERLEFRPVRAFRRMALGDAPPPDPARYCAAAGPEFG</sequence>
<keyword evidence="3" id="KW-1185">Reference proteome</keyword>
<accession>A0A7L5BWT9</accession>
<dbReference type="Pfam" id="PF18014">
    <property type="entry name" value="Acetyltransf_18"/>
    <property type="match status" value="1"/>
</dbReference>
<reference evidence="2 3" key="1">
    <citation type="submission" date="2020-02" db="EMBL/GenBank/DDBJ databases">
        <title>complete genome sequence of Rhodobacteraceae bacterium.</title>
        <authorList>
            <person name="Park J."/>
            <person name="Kim Y.-S."/>
            <person name="Kim K.-H."/>
        </authorList>
    </citation>
    <scope>NUCLEOTIDE SEQUENCE [LARGE SCALE GENOMIC DNA]</scope>
    <source>
        <strain evidence="2 3">RR4-56</strain>
    </source>
</reference>
<dbReference type="PROSITE" id="PS51186">
    <property type="entry name" value="GNAT"/>
    <property type="match status" value="1"/>
</dbReference>
<feature type="domain" description="N-acetyltransferase" evidence="1">
    <location>
        <begin position="6"/>
        <end position="146"/>
    </location>
</feature>
<dbReference type="InterPro" id="IPR000182">
    <property type="entry name" value="GNAT_dom"/>
</dbReference>
<dbReference type="PANTHER" id="PTHR47237:SF2">
    <property type="entry name" value="BLL4206 PROTEIN"/>
    <property type="match status" value="1"/>
</dbReference>
<evidence type="ECO:0000259" key="1">
    <source>
        <dbReference type="PROSITE" id="PS51186"/>
    </source>
</evidence>
<dbReference type="InterPro" id="IPR052729">
    <property type="entry name" value="Acyl/Acetyltrans_Enzymes"/>
</dbReference>
<protein>
    <submittedName>
        <fullName evidence="2">GNAT family N-acetyltransferase</fullName>
    </submittedName>
</protein>
<dbReference type="RefSeq" id="WP_165096182.1">
    <property type="nucleotide sequence ID" value="NZ_CP049056.1"/>
</dbReference>
<organism evidence="2 3">
    <name type="scientific">Pikeienuella piscinae</name>
    <dbReference type="NCBI Taxonomy" id="2748098"/>
    <lineage>
        <taxon>Bacteria</taxon>
        <taxon>Pseudomonadati</taxon>
        <taxon>Pseudomonadota</taxon>
        <taxon>Alphaproteobacteria</taxon>
        <taxon>Rhodobacterales</taxon>
        <taxon>Paracoccaceae</taxon>
        <taxon>Pikeienuella</taxon>
    </lineage>
</organism>
<dbReference type="InterPro" id="IPR016181">
    <property type="entry name" value="Acyl_CoA_acyltransferase"/>
</dbReference>
<proteinExistence type="predicted"/>
<gene>
    <name evidence="2" type="ORF">G5B40_05790</name>
</gene>
<dbReference type="PANTHER" id="PTHR47237">
    <property type="entry name" value="SLL0310 PROTEIN"/>
    <property type="match status" value="1"/>
</dbReference>
<dbReference type="GO" id="GO:0016747">
    <property type="term" value="F:acyltransferase activity, transferring groups other than amino-acyl groups"/>
    <property type="evidence" value="ECO:0007669"/>
    <property type="project" value="InterPro"/>
</dbReference>
<name>A0A7L5BWT9_9RHOB</name>
<dbReference type="Gene3D" id="3.40.630.90">
    <property type="match status" value="1"/>
</dbReference>
<dbReference type="Proteomes" id="UP000503336">
    <property type="component" value="Chromosome"/>
</dbReference>
<dbReference type="Gene3D" id="3.40.630.30">
    <property type="match status" value="1"/>
</dbReference>
<dbReference type="Pfam" id="PF00583">
    <property type="entry name" value="Acetyltransf_1"/>
    <property type="match status" value="1"/>
</dbReference>
<dbReference type="InterPro" id="IPR041496">
    <property type="entry name" value="YitH/HolE_GNAT"/>
</dbReference>
<keyword evidence="2" id="KW-0808">Transferase</keyword>
<evidence type="ECO:0000313" key="2">
    <source>
        <dbReference type="EMBL" id="QIE55007.1"/>
    </source>
</evidence>